<proteinExistence type="predicted"/>
<name>A0AA42QFA7_ECTOL</name>
<protein>
    <submittedName>
        <fullName evidence="2">Uncharacterized protein</fullName>
    </submittedName>
</protein>
<reference evidence="2" key="1">
    <citation type="submission" date="2022-09" db="EMBL/GenBank/DDBJ databases">
        <title>Intensive care unit water sources are persistently colonized with multi-drug resistant bacteria and are the site of extensive horizontal gene transfer of antibiotic resistance genes.</title>
        <authorList>
            <person name="Diorio-Toth L."/>
        </authorList>
    </citation>
    <scope>NUCLEOTIDE SEQUENCE</scope>
    <source>
        <strain evidence="2">GD03704</strain>
    </source>
</reference>
<keyword evidence="1" id="KW-0472">Membrane</keyword>
<dbReference type="EMBL" id="JAOCJE010000001">
    <property type="protein sequence ID" value="MDH1341541.1"/>
    <property type="molecule type" value="Genomic_DNA"/>
</dbReference>
<evidence type="ECO:0000313" key="3">
    <source>
        <dbReference type="Proteomes" id="UP001161697"/>
    </source>
</evidence>
<gene>
    <name evidence="2" type="ORF">N5J11_20595</name>
</gene>
<dbReference type="RefSeq" id="WP_279533379.1">
    <property type="nucleotide sequence ID" value="NZ_CP104579.1"/>
</dbReference>
<keyword evidence="1" id="KW-0812">Transmembrane</keyword>
<dbReference type="Proteomes" id="UP001161697">
    <property type="component" value="Unassembled WGS sequence"/>
</dbReference>
<dbReference type="AlphaFoldDB" id="A0AA42QFA7"/>
<evidence type="ECO:0000313" key="2">
    <source>
        <dbReference type="EMBL" id="MDH1341541.1"/>
    </source>
</evidence>
<organism evidence="2 3">
    <name type="scientific">Ectopseudomonas oleovorans</name>
    <name type="common">Pseudomonas oleovorans</name>
    <dbReference type="NCBI Taxonomy" id="301"/>
    <lineage>
        <taxon>Bacteria</taxon>
        <taxon>Pseudomonadati</taxon>
        <taxon>Pseudomonadota</taxon>
        <taxon>Gammaproteobacteria</taxon>
        <taxon>Pseudomonadales</taxon>
        <taxon>Pseudomonadaceae</taxon>
        <taxon>Ectopseudomonas</taxon>
    </lineage>
</organism>
<comment type="caution">
    <text evidence="2">The sequence shown here is derived from an EMBL/GenBank/DDBJ whole genome shotgun (WGS) entry which is preliminary data.</text>
</comment>
<sequence length="41" mass="4381">MQIDHETRVDKAITLLGSGLALVALFTLCSFAPEALLAITH</sequence>
<feature type="transmembrane region" description="Helical" evidence="1">
    <location>
        <begin position="12"/>
        <end position="33"/>
    </location>
</feature>
<accession>A0AA42QFA7</accession>
<evidence type="ECO:0000256" key="1">
    <source>
        <dbReference type="SAM" id="Phobius"/>
    </source>
</evidence>
<keyword evidence="1" id="KW-1133">Transmembrane helix</keyword>